<comment type="caution">
    <text evidence="2">The sequence shown here is derived from an EMBL/GenBank/DDBJ whole genome shotgun (WGS) entry which is preliminary data.</text>
</comment>
<evidence type="ECO:0000256" key="1">
    <source>
        <dbReference type="SAM" id="Coils"/>
    </source>
</evidence>
<feature type="coiled-coil region" evidence="1">
    <location>
        <begin position="238"/>
        <end position="289"/>
    </location>
</feature>
<gene>
    <name evidence="2" type="ORF">Scep_001577</name>
</gene>
<dbReference type="Proteomes" id="UP001419268">
    <property type="component" value="Unassembled WGS sequence"/>
</dbReference>
<dbReference type="EMBL" id="JBBNAG010000001">
    <property type="protein sequence ID" value="KAK9166386.1"/>
    <property type="molecule type" value="Genomic_DNA"/>
</dbReference>
<keyword evidence="1" id="KW-0175">Coiled coil</keyword>
<accession>A0AAP0L8G2</accession>
<keyword evidence="3" id="KW-1185">Reference proteome</keyword>
<reference evidence="2 3" key="1">
    <citation type="submission" date="2024-01" db="EMBL/GenBank/DDBJ databases">
        <title>Genome assemblies of Stephania.</title>
        <authorList>
            <person name="Yang L."/>
        </authorList>
    </citation>
    <scope>NUCLEOTIDE SEQUENCE [LARGE SCALE GENOMIC DNA]</scope>
    <source>
        <strain evidence="2">JXDWG</strain>
        <tissue evidence="2">Leaf</tissue>
    </source>
</reference>
<evidence type="ECO:0000313" key="2">
    <source>
        <dbReference type="EMBL" id="KAK9166386.1"/>
    </source>
</evidence>
<name>A0AAP0L8G2_9MAGN</name>
<organism evidence="2 3">
    <name type="scientific">Stephania cephalantha</name>
    <dbReference type="NCBI Taxonomy" id="152367"/>
    <lineage>
        <taxon>Eukaryota</taxon>
        <taxon>Viridiplantae</taxon>
        <taxon>Streptophyta</taxon>
        <taxon>Embryophyta</taxon>
        <taxon>Tracheophyta</taxon>
        <taxon>Spermatophyta</taxon>
        <taxon>Magnoliopsida</taxon>
        <taxon>Ranunculales</taxon>
        <taxon>Menispermaceae</taxon>
        <taxon>Menispermoideae</taxon>
        <taxon>Cissampelideae</taxon>
        <taxon>Stephania</taxon>
    </lineage>
</organism>
<protein>
    <submittedName>
        <fullName evidence="2">Uncharacterized protein</fullName>
    </submittedName>
</protein>
<dbReference type="AlphaFoldDB" id="A0AAP0L8G2"/>
<sequence>MISSLSSQVVGALPLSLLYEENFSVDDSQLSRELELVLLPFLQFIQWLHAGMRDGARFVQFEGDTNIIKDATIVEVKEMREFCIIGIRKEHRIGNWTIMLVYGDTRDESTRKLNAQMTGEKVASAREIREASRRSIETHITQYNQDRANVAPAVQVEMEADSVNRQVTAPVDLPVAPIAPAAPAMETLIVPTKVPNTDERSLLLANYASPQPDFFGLMSNPQIPQHEVNQQFHQNTFLEDMVKQLIDSQQQLRQLFEEIRQIDFEIPGLKDLETQLIQCNVKLQNMTDEEELCSTQPIFNLKEDVSVDTLKILKVNEVTQVEDYWRETSEEREVFQIEPKIFIALNEGENKMKIDVISDKSEKPQIESEEDQPLVLVQPPTLPCIFGTPYKGVKVREHSQIFYTADTFVLDDPDATNSFMLEVPNELLNLKEGVHVSLPKYIDAPFVVDISKGEGIT</sequence>
<evidence type="ECO:0000313" key="3">
    <source>
        <dbReference type="Proteomes" id="UP001419268"/>
    </source>
</evidence>
<proteinExistence type="predicted"/>